<accession>A0AAD9I601</accession>
<dbReference type="EMBL" id="JAQQPM010000004">
    <property type="protein sequence ID" value="KAK2071195.1"/>
    <property type="molecule type" value="Genomic_DNA"/>
</dbReference>
<reference evidence="2" key="1">
    <citation type="journal article" date="2023" name="Mol. Plant Microbe Interact.">
        <title>Elucidating the Obligate Nature and Biological Capacity of an Invasive Fungal Corn Pathogen.</title>
        <authorList>
            <person name="MacCready J.S."/>
            <person name="Roggenkamp E.M."/>
            <person name="Gdanetz K."/>
            <person name="Chilvers M.I."/>
        </authorList>
    </citation>
    <scope>NUCLEOTIDE SEQUENCE</scope>
    <source>
        <strain evidence="2">PM02</strain>
    </source>
</reference>
<comment type="caution">
    <text evidence="2">The sequence shown here is derived from an EMBL/GenBank/DDBJ whole genome shotgun (WGS) entry which is preliminary data.</text>
</comment>
<keyword evidence="1" id="KW-0732">Signal</keyword>
<feature type="chain" id="PRO_5042124292" description="Cyanovirin-N domain-containing protein" evidence="1">
    <location>
        <begin position="25"/>
        <end position="201"/>
    </location>
</feature>
<keyword evidence="3" id="KW-1185">Reference proteome</keyword>
<dbReference type="Proteomes" id="UP001217918">
    <property type="component" value="Unassembled WGS sequence"/>
</dbReference>
<gene>
    <name evidence="2" type="ORF">P8C59_005638</name>
</gene>
<evidence type="ECO:0008006" key="4">
    <source>
        <dbReference type="Google" id="ProtNLM"/>
    </source>
</evidence>
<evidence type="ECO:0000313" key="2">
    <source>
        <dbReference type="EMBL" id="KAK2071195.1"/>
    </source>
</evidence>
<dbReference type="AlphaFoldDB" id="A0AAD9I601"/>
<evidence type="ECO:0000256" key="1">
    <source>
        <dbReference type="SAM" id="SignalP"/>
    </source>
</evidence>
<name>A0AAD9I601_9PEZI</name>
<feature type="signal peptide" evidence="1">
    <location>
        <begin position="1"/>
        <end position="24"/>
    </location>
</feature>
<organism evidence="2 3">
    <name type="scientific">Phyllachora maydis</name>
    <dbReference type="NCBI Taxonomy" id="1825666"/>
    <lineage>
        <taxon>Eukaryota</taxon>
        <taxon>Fungi</taxon>
        <taxon>Dikarya</taxon>
        <taxon>Ascomycota</taxon>
        <taxon>Pezizomycotina</taxon>
        <taxon>Sordariomycetes</taxon>
        <taxon>Sordariomycetidae</taxon>
        <taxon>Phyllachorales</taxon>
        <taxon>Phyllachoraceae</taxon>
        <taxon>Phyllachora</taxon>
    </lineage>
</organism>
<evidence type="ECO:0000313" key="3">
    <source>
        <dbReference type="Proteomes" id="UP001217918"/>
    </source>
</evidence>
<protein>
    <recommendedName>
        <fullName evidence="4">Cyanovirin-N domain-containing protein</fullName>
    </recommendedName>
</protein>
<sequence length="201" mass="21741">MPMMANLGRLAFLLVALLSITARAQQGTELYNFPVCAMYSSGAWNEADALVGALSANPRNITVPPSSCLRIDCTGSTGLYWCNDAASNMTAGSLYLQYGFQLITQLGCCAGSIAGGAEGGVSGEYGLYPSLTRLSIGLAYCHHSTDTRPEFYDSVYPGPWDACTGSIEQQDTDVNLTRRWEEEQALRRRFVLWDAPATVRG</sequence>
<proteinExistence type="predicted"/>